<name>A0AAV2JZ12_KNICA</name>
<proteinExistence type="predicted"/>
<evidence type="ECO:0000313" key="2">
    <source>
        <dbReference type="Proteomes" id="UP001497482"/>
    </source>
</evidence>
<accession>A0AAV2JZ12</accession>
<dbReference type="EMBL" id="OZ035837">
    <property type="protein sequence ID" value="CAL1582779.1"/>
    <property type="molecule type" value="Genomic_DNA"/>
</dbReference>
<reference evidence="1 2" key="1">
    <citation type="submission" date="2024-04" db="EMBL/GenBank/DDBJ databases">
        <authorList>
            <person name="Waldvogel A.-M."/>
            <person name="Schoenle A."/>
        </authorList>
    </citation>
    <scope>NUCLEOTIDE SEQUENCE [LARGE SCALE GENOMIC DNA]</scope>
</reference>
<gene>
    <name evidence="1" type="ORF">KC01_LOCUS13329</name>
</gene>
<dbReference type="AlphaFoldDB" id="A0AAV2JZ12"/>
<organism evidence="1 2">
    <name type="scientific">Knipowitschia caucasica</name>
    <name type="common">Caucasian dwarf goby</name>
    <name type="synonym">Pomatoschistus caucasicus</name>
    <dbReference type="NCBI Taxonomy" id="637954"/>
    <lineage>
        <taxon>Eukaryota</taxon>
        <taxon>Metazoa</taxon>
        <taxon>Chordata</taxon>
        <taxon>Craniata</taxon>
        <taxon>Vertebrata</taxon>
        <taxon>Euteleostomi</taxon>
        <taxon>Actinopterygii</taxon>
        <taxon>Neopterygii</taxon>
        <taxon>Teleostei</taxon>
        <taxon>Neoteleostei</taxon>
        <taxon>Acanthomorphata</taxon>
        <taxon>Gobiaria</taxon>
        <taxon>Gobiiformes</taxon>
        <taxon>Gobioidei</taxon>
        <taxon>Gobiidae</taxon>
        <taxon>Gobiinae</taxon>
        <taxon>Knipowitschia</taxon>
    </lineage>
</organism>
<protein>
    <submittedName>
        <fullName evidence="1">Uncharacterized protein</fullName>
    </submittedName>
</protein>
<dbReference type="InterPro" id="IPR043136">
    <property type="entry name" value="B30.2/SPRY_sf"/>
</dbReference>
<dbReference type="InterPro" id="IPR013320">
    <property type="entry name" value="ConA-like_dom_sf"/>
</dbReference>
<evidence type="ECO:0000313" key="1">
    <source>
        <dbReference type="EMBL" id="CAL1582779.1"/>
    </source>
</evidence>
<dbReference type="Proteomes" id="UP001497482">
    <property type="component" value="Chromosome 15"/>
</dbReference>
<dbReference type="SUPFAM" id="SSF49899">
    <property type="entry name" value="Concanavalin A-like lectins/glucanases"/>
    <property type="match status" value="1"/>
</dbReference>
<dbReference type="Gene3D" id="2.60.120.920">
    <property type="match status" value="1"/>
</dbReference>
<keyword evidence="2" id="KW-1185">Reference proteome</keyword>
<sequence length="120" mass="13877">MWSEDGKAKAAKASFRPKNNKFRVEEPELHLGPYESHLQMFVWKEMIQVVLASGRSTSLKVKTKPQKVGLYLNCLRKELSFYNADTMELMHTATFSSSLPVCVHFSLGKRRHNPLVIYKY</sequence>